<dbReference type="Proteomes" id="UP000230551">
    <property type="component" value="Unassembled WGS sequence"/>
</dbReference>
<dbReference type="InterPro" id="IPR009241">
    <property type="entry name" value="HigB-like"/>
</dbReference>
<protein>
    <submittedName>
        <fullName evidence="2">Diaminopimelate decarboxylase</fullName>
    </submittedName>
</protein>
<reference evidence="2 3" key="1">
    <citation type="journal article" date="2017" name="Infect. Genet. Evol.">
        <title>The new phylogeny of the genus Mycobacterium: The old and the news.</title>
        <authorList>
            <person name="Tortoli E."/>
            <person name="Fedrizzi T."/>
            <person name="Meehan C.J."/>
            <person name="Trovato A."/>
            <person name="Grottola A."/>
            <person name="Giacobazzi E."/>
            <person name="Serpini G.F."/>
            <person name="Tagliazucchi S."/>
            <person name="Fabio A."/>
            <person name="Bettua C."/>
            <person name="Bertorelli R."/>
            <person name="Frascaro F."/>
            <person name="De Sanctis V."/>
            <person name="Pecorari M."/>
            <person name="Jousson O."/>
            <person name="Segata N."/>
            <person name="Cirillo D.M."/>
        </authorList>
    </citation>
    <scope>NUCLEOTIDE SEQUENCE [LARGE SCALE GENOMIC DNA]</scope>
    <source>
        <strain evidence="2 3">CIP1034565</strain>
    </source>
</reference>
<dbReference type="AlphaFoldDB" id="A0A2G5P946"/>
<dbReference type="EMBL" id="PDCN02000017">
    <property type="protein sequence ID" value="PIB74424.1"/>
    <property type="molecule type" value="Genomic_DNA"/>
</dbReference>
<name>A0A2G5P946_9MYCO</name>
<dbReference type="RefSeq" id="WP_090590178.1">
    <property type="nucleotide sequence ID" value="NZ_CP104302.1"/>
</dbReference>
<dbReference type="OrthoDB" id="330810at2"/>
<organism evidence="2 3">
    <name type="scientific">Mycolicibacterium brumae</name>
    <dbReference type="NCBI Taxonomy" id="85968"/>
    <lineage>
        <taxon>Bacteria</taxon>
        <taxon>Bacillati</taxon>
        <taxon>Actinomycetota</taxon>
        <taxon>Actinomycetes</taxon>
        <taxon>Mycobacteriales</taxon>
        <taxon>Mycobacteriaceae</taxon>
        <taxon>Mycolicibacterium</taxon>
    </lineage>
</organism>
<feature type="compositionally biased region" description="Basic residues" evidence="1">
    <location>
        <begin position="130"/>
        <end position="144"/>
    </location>
</feature>
<comment type="caution">
    <text evidence="2">The sequence shown here is derived from an EMBL/GenBank/DDBJ whole genome shotgun (WGS) entry which is preliminary data.</text>
</comment>
<dbReference type="Pfam" id="PF05973">
    <property type="entry name" value="Gp49"/>
    <property type="match status" value="1"/>
</dbReference>
<evidence type="ECO:0000313" key="2">
    <source>
        <dbReference type="EMBL" id="PIB74424.1"/>
    </source>
</evidence>
<gene>
    <name evidence="2" type="ORF">CQY22_013225</name>
</gene>
<accession>A0A2G5P946</accession>
<keyword evidence="3" id="KW-1185">Reference proteome</keyword>
<evidence type="ECO:0000256" key="1">
    <source>
        <dbReference type="SAM" id="MobiDB-lite"/>
    </source>
</evidence>
<dbReference type="STRING" id="85968.GCA_900073015_02744"/>
<sequence length="144" mass="16332">MRKWTVVTTLIDAWIASLDDDEYDSFIAALGYLRDNGPAAGRPYVDTLTLPKNALYKNMKELRPPVVNGAHMRVLFAFDLQSKAIMLVAGDKAGNWDGWYTDNIPTAQRLFGEHQDAIRQEIAELEQRNKTTKPGKPRRKGKKK</sequence>
<feature type="region of interest" description="Disordered" evidence="1">
    <location>
        <begin position="124"/>
        <end position="144"/>
    </location>
</feature>
<evidence type="ECO:0000313" key="3">
    <source>
        <dbReference type="Proteomes" id="UP000230551"/>
    </source>
</evidence>
<proteinExistence type="predicted"/>